<keyword evidence="2" id="KW-0812">Transmembrane</keyword>
<keyword evidence="2" id="KW-1133">Transmembrane helix</keyword>
<dbReference type="AlphaFoldDB" id="A0A146KCI1"/>
<feature type="transmembrane region" description="Helical" evidence="2">
    <location>
        <begin position="291"/>
        <end position="307"/>
    </location>
</feature>
<feature type="non-terminal residue" evidence="4">
    <location>
        <position position="1"/>
    </location>
</feature>
<protein>
    <submittedName>
        <fullName evidence="4">Cysteine rich protein</fullName>
    </submittedName>
</protein>
<organism evidence="4">
    <name type="scientific">Trepomonas sp. PC1</name>
    <dbReference type="NCBI Taxonomy" id="1076344"/>
    <lineage>
        <taxon>Eukaryota</taxon>
        <taxon>Metamonada</taxon>
        <taxon>Diplomonadida</taxon>
        <taxon>Hexamitidae</taxon>
        <taxon>Hexamitinae</taxon>
        <taxon>Trepomonas</taxon>
    </lineage>
</organism>
<keyword evidence="2" id="KW-0472">Membrane</keyword>
<evidence type="ECO:0000259" key="3">
    <source>
        <dbReference type="SMART" id="SM00423"/>
    </source>
</evidence>
<gene>
    <name evidence="4" type="ORF">TPC1_12860</name>
</gene>
<feature type="non-terminal residue" evidence="4">
    <location>
        <position position="308"/>
    </location>
</feature>
<keyword evidence="1" id="KW-0325">Glycoprotein</keyword>
<evidence type="ECO:0000313" key="4">
    <source>
        <dbReference type="EMBL" id="JAP94473.1"/>
    </source>
</evidence>
<dbReference type="SMART" id="SM00423">
    <property type="entry name" value="PSI"/>
    <property type="match status" value="1"/>
</dbReference>
<feature type="domain" description="PSI" evidence="3">
    <location>
        <begin position="104"/>
        <end position="161"/>
    </location>
</feature>
<reference evidence="4" key="1">
    <citation type="submission" date="2015-07" db="EMBL/GenBank/DDBJ databases">
        <title>Adaptation to a free-living lifestyle via gene acquisitions in the diplomonad Trepomonas sp. PC1.</title>
        <authorList>
            <person name="Xu F."/>
            <person name="Jerlstrom-Hultqvist J."/>
            <person name="Kolisko M."/>
            <person name="Simpson A.G.B."/>
            <person name="Roger A.J."/>
            <person name="Svard S.G."/>
            <person name="Andersson J.O."/>
        </authorList>
    </citation>
    <scope>NUCLEOTIDE SEQUENCE</scope>
    <source>
        <strain evidence="4">PC1</strain>
    </source>
</reference>
<evidence type="ECO:0000256" key="2">
    <source>
        <dbReference type="SAM" id="Phobius"/>
    </source>
</evidence>
<dbReference type="InterPro" id="IPR016201">
    <property type="entry name" value="PSI"/>
</dbReference>
<proteinExistence type="predicted"/>
<evidence type="ECO:0000256" key="1">
    <source>
        <dbReference type="ARBA" id="ARBA00023180"/>
    </source>
</evidence>
<name>A0A146KCI1_9EUKA</name>
<sequence length="308" mass="34978">ESMTCEKCLDKFEEQFWCVSSQECLPLTEKAKCQNAEHHDMVLNATQCCSYLGENDCLGRETISFCTWCPSHKYMNVDISGQCFYKDPENIGNNCHAILDVTSPCSRYKTCEDCSNDIPCGWCSITEKCVSTIFDDEFMFMDTNECQQNMMKFDNRLKTCTCKDNKYIDIETHKCVLCPGNATLNHEKDGCVCKQFAEFDKTLKQCVCVDNSFKKHGNCFQCPVNAYAIESTCQCVDKKMSFDELVGICRCTEGVEVEGKCLQEGQFKKQNVDVKEKDEEERVNIFDIGKAGYIGVGIVIVAIFLIFS</sequence>
<accession>A0A146KCI1</accession>
<dbReference type="EMBL" id="GDID01002133">
    <property type="protein sequence ID" value="JAP94473.1"/>
    <property type="molecule type" value="Transcribed_RNA"/>
</dbReference>